<dbReference type="Proteomes" id="UP000294530">
    <property type="component" value="Unassembled WGS sequence"/>
</dbReference>
<comment type="similarity">
    <text evidence="1">Belongs to the Mo25 family.</text>
</comment>
<dbReference type="InterPro" id="IPR013878">
    <property type="entry name" value="Mo25"/>
</dbReference>
<dbReference type="EMBL" id="SHOA02000016">
    <property type="protein sequence ID" value="TDH69068.1"/>
    <property type="molecule type" value="Genomic_DNA"/>
</dbReference>
<dbReference type="Gene3D" id="1.25.10.10">
    <property type="entry name" value="Leucine-rich Repeat Variant"/>
    <property type="match status" value="1"/>
</dbReference>
<dbReference type="KEGG" id="blac:94351683"/>
<sequence>MNRVNTFFWSRLNPTGELVRSVDVLLRELVPDAKLDAAFHNLSIAASPVVALPACKPDGEEVDSVADGATNTCDTVYEDALPPEDESSDEESATEKTVPGELERKWAKIRAVFHDWDEEQGERAKKMDDLADLLLRYRILEKVLMPKVLGQLTFETRKYVGTVFRAMTVHNLRGFIELIGERPDIMRWLVEGYKSNETALICGSMLRDCFEHQKLTLIFMKELTFEFEFLFKVTMENSNFDISADALINISRLLTVHKKASVQVLDESFDRVFGQLNNLLTSPNYATRRQTLQLLSELLLDPINFAIMQRYVSSRSNLKQIMLLLREPSEALRMDAFHVFKIFVANPNKSLEVKQLLVRNRDKLLAFVSDFGKAESGRDFLQERSLLLFALERMTEKAQVLEKTQDQARRKSTLTSVERTPLSGPLSGMCVDQK</sequence>
<feature type="compositionally biased region" description="Acidic residues" evidence="2">
    <location>
        <begin position="81"/>
        <end position="92"/>
    </location>
</feature>
<gene>
    <name evidence="3" type="ORF">CCR75_007956</name>
</gene>
<dbReference type="OrthoDB" id="609103at2759"/>
<dbReference type="SUPFAM" id="SSF48371">
    <property type="entry name" value="ARM repeat"/>
    <property type="match status" value="1"/>
</dbReference>
<dbReference type="GeneID" id="94351683"/>
<dbReference type="Pfam" id="PF08569">
    <property type="entry name" value="Mo25"/>
    <property type="match status" value="1"/>
</dbReference>
<keyword evidence="4" id="KW-1185">Reference proteome</keyword>
<accession>A0A976FLV8</accession>
<protein>
    <recommendedName>
        <fullName evidence="5">Calcium-binding protein 39</fullName>
    </recommendedName>
</protein>
<evidence type="ECO:0008006" key="5">
    <source>
        <dbReference type="Google" id="ProtNLM"/>
    </source>
</evidence>
<evidence type="ECO:0000256" key="2">
    <source>
        <dbReference type="SAM" id="MobiDB-lite"/>
    </source>
</evidence>
<feature type="region of interest" description="Disordered" evidence="2">
    <location>
        <begin position="79"/>
        <end position="98"/>
    </location>
</feature>
<name>A0A976FLV8_BRELC</name>
<evidence type="ECO:0000313" key="4">
    <source>
        <dbReference type="Proteomes" id="UP000294530"/>
    </source>
</evidence>
<dbReference type="GO" id="GO:0043539">
    <property type="term" value="F:protein serine/threonine kinase activator activity"/>
    <property type="evidence" value="ECO:0007669"/>
    <property type="project" value="TreeGrafter"/>
</dbReference>
<organism evidence="3 4">
    <name type="scientific">Bremia lactucae</name>
    <name type="common">Lettuce downy mildew</name>
    <dbReference type="NCBI Taxonomy" id="4779"/>
    <lineage>
        <taxon>Eukaryota</taxon>
        <taxon>Sar</taxon>
        <taxon>Stramenopiles</taxon>
        <taxon>Oomycota</taxon>
        <taxon>Peronosporomycetes</taxon>
        <taxon>Peronosporales</taxon>
        <taxon>Peronosporaceae</taxon>
        <taxon>Bremia</taxon>
    </lineage>
</organism>
<dbReference type="AlphaFoldDB" id="A0A976FLV8"/>
<dbReference type="PANTHER" id="PTHR10182">
    <property type="entry name" value="CALCIUM-BINDING PROTEIN 39-RELATED"/>
    <property type="match status" value="1"/>
</dbReference>
<dbReference type="PANTHER" id="PTHR10182:SF3">
    <property type="entry name" value="PROTEIN MO25"/>
    <property type="match status" value="1"/>
</dbReference>
<feature type="region of interest" description="Disordered" evidence="2">
    <location>
        <begin position="401"/>
        <end position="434"/>
    </location>
</feature>
<dbReference type="InterPro" id="IPR011989">
    <property type="entry name" value="ARM-like"/>
</dbReference>
<dbReference type="RefSeq" id="XP_067818567.1">
    <property type="nucleotide sequence ID" value="XM_067966012.1"/>
</dbReference>
<proteinExistence type="inferred from homology"/>
<comment type="caution">
    <text evidence="3">The sequence shown here is derived from an EMBL/GenBank/DDBJ whole genome shotgun (WGS) entry which is preliminary data.</text>
</comment>
<evidence type="ECO:0000313" key="3">
    <source>
        <dbReference type="EMBL" id="TDH69068.1"/>
    </source>
</evidence>
<dbReference type="InterPro" id="IPR016024">
    <property type="entry name" value="ARM-type_fold"/>
</dbReference>
<dbReference type="GO" id="GO:0035556">
    <property type="term" value="P:intracellular signal transduction"/>
    <property type="evidence" value="ECO:0007669"/>
    <property type="project" value="TreeGrafter"/>
</dbReference>
<reference evidence="3 4" key="1">
    <citation type="journal article" date="2021" name="Genome Biol.">
        <title>AFLAP: assembly-free linkage analysis pipeline using k-mers from genome sequencing data.</title>
        <authorList>
            <person name="Fletcher K."/>
            <person name="Zhang L."/>
            <person name="Gil J."/>
            <person name="Han R."/>
            <person name="Cavanaugh K."/>
            <person name="Michelmore R."/>
        </authorList>
    </citation>
    <scope>NUCLEOTIDE SEQUENCE [LARGE SCALE GENOMIC DNA]</scope>
    <source>
        <strain evidence="3 4">SF5</strain>
    </source>
</reference>
<evidence type="ECO:0000256" key="1">
    <source>
        <dbReference type="ARBA" id="ARBA00011012"/>
    </source>
</evidence>